<evidence type="ECO:0000313" key="10">
    <source>
        <dbReference type="Proteomes" id="UP000316096"/>
    </source>
</evidence>
<feature type="transmembrane region" description="Helical" evidence="7">
    <location>
        <begin position="699"/>
        <end position="725"/>
    </location>
</feature>
<feature type="transmembrane region" description="Helical" evidence="7">
    <location>
        <begin position="179"/>
        <end position="197"/>
    </location>
</feature>
<reference evidence="9 10" key="1">
    <citation type="submission" date="2019-06" db="EMBL/GenBank/DDBJ databases">
        <title>Sequencing the genomes of 1000 actinobacteria strains.</title>
        <authorList>
            <person name="Klenk H.-P."/>
        </authorList>
    </citation>
    <scope>NUCLEOTIDE SEQUENCE [LARGE SCALE GENOMIC DNA]</scope>
    <source>
        <strain evidence="9 10">DSM 102200</strain>
    </source>
</reference>
<feature type="compositionally biased region" description="Basic and acidic residues" evidence="6">
    <location>
        <begin position="443"/>
        <end position="469"/>
    </location>
</feature>
<organism evidence="9 10">
    <name type="scientific">Actinoallomurus bryophytorum</name>
    <dbReference type="NCBI Taxonomy" id="1490222"/>
    <lineage>
        <taxon>Bacteria</taxon>
        <taxon>Bacillati</taxon>
        <taxon>Actinomycetota</taxon>
        <taxon>Actinomycetes</taxon>
        <taxon>Streptosporangiales</taxon>
        <taxon>Thermomonosporaceae</taxon>
        <taxon>Actinoallomurus</taxon>
    </lineage>
</organism>
<keyword evidence="3 7" id="KW-0812">Transmembrane</keyword>
<keyword evidence="4 7" id="KW-1133">Transmembrane helix</keyword>
<evidence type="ECO:0000259" key="8">
    <source>
        <dbReference type="Pfam" id="PF03176"/>
    </source>
</evidence>
<keyword evidence="10" id="KW-1185">Reference proteome</keyword>
<feature type="region of interest" description="Disordered" evidence="6">
    <location>
        <begin position="428"/>
        <end position="469"/>
    </location>
</feature>
<evidence type="ECO:0000256" key="6">
    <source>
        <dbReference type="SAM" id="MobiDB-lite"/>
    </source>
</evidence>
<evidence type="ECO:0000256" key="7">
    <source>
        <dbReference type="SAM" id="Phobius"/>
    </source>
</evidence>
<feature type="transmembrane region" description="Helical" evidence="7">
    <location>
        <begin position="586"/>
        <end position="607"/>
    </location>
</feature>
<feature type="transmembrane region" description="Helical" evidence="7">
    <location>
        <begin position="204"/>
        <end position="224"/>
    </location>
</feature>
<keyword evidence="5 7" id="KW-0472">Membrane</keyword>
<dbReference type="OrthoDB" id="7051771at2"/>
<evidence type="ECO:0000256" key="1">
    <source>
        <dbReference type="ARBA" id="ARBA00004651"/>
    </source>
</evidence>
<feature type="transmembrane region" description="Helical" evidence="7">
    <location>
        <begin position="300"/>
        <end position="333"/>
    </location>
</feature>
<feature type="transmembrane region" description="Helical" evidence="7">
    <location>
        <begin position="361"/>
        <end position="386"/>
    </location>
</feature>
<dbReference type="InterPro" id="IPR004869">
    <property type="entry name" value="MMPL_dom"/>
</dbReference>
<evidence type="ECO:0000256" key="5">
    <source>
        <dbReference type="ARBA" id="ARBA00023136"/>
    </source>
</evidence>
<dbReference type="PANTHER" id="PTHR33406:SF13">
    <property type="entry name" value="MEMBRANE PROTEIN YDFJ"/>
    <property type="match status" value="1"/>
</dbReference>
<dbReference type="EMBL" id="VFOZ01000001">
    <property type="protein sequence ID" value="TQL96303.1"/>
    <property type="molecule type" value="Genomic_DNA"/>
</dbReference>
<proteinExistence type="predicted"/>
<evidence type="ECO:0000313" key="9">
    <source>
        <dbReference type="EMBL" id="TQL96303.1"/>
    </source>
</evidence>
<dbReference type="GO" id="GO:0005886">
    <property type="term" value="C:plasma membrane"/>
    <property type="evidence" value="ECO:0007669"/>
    <property type="project" value="UniProtKB-SubCell"/>
</dbReference>
<evidence type="ECO:0000256" key="2">
    <source>
        <dbReference type="ARBA" id="ARBA00022475"/>
    </source>
</evidence>
<dbReference type="InterPro" id="IPR050545">
    <property type="entry name" value="Mycobact_MmpL"/>
</dbReference>
<dbReference type="AlphaFoldDB" id="A0A543CGR8"/>
<dbReference type="SUPFAM" id="SSF82866">
    <property type="entry name" value="Multidrug efflux transporter AcrB transmembrane domain"/>
    <property type="match status" value="2"/>
</dbReference>
<feature type="transmembrane region" description="Helical" evidence="7">
    <location>
        <begin position="271"/>
        <end position="294"/>
    </location>
</feature>
<evidence type="ECO:0000256" key="3">
    <source>
        <dbReference type="ARBA" id="ARBA00022692"/>
    </source>
</evidence>
<sequence>MARILERIGRFCARNRRWVFAVWGAVAVAAVVLGATGGGTFVQQDRLPGTETQRSIDLLRHNFPDVTGPTATIVFHPQRGVSMTDWRVAVQVGQAIKQIGELPRVATVENPYGGTGGAKGPNAVVAVAHLKGTARDLGPSDMRALDEATEPARLAGVDVDYGGIVSLILNQPKAGPEEGIGVVLALGVLLLAFGSLLAAGVPIVVSLVVMAVAYSLIHFGASLFQVHPTAPMVAAMLGLGAGIDYALFVVTRHRRQLADGMEVETSIGRALATSGHAVVFAGGTVVFAICGLWFSGITFIGIIGLASAVAVALMVAGALTLLPAVLGALGTGIDRYRLPRLRPDKATDRWERWGRHVDGHAWPYAIAATLFLLFLAIPVLTLRFGIMADSTLPHSNSARRAYDVTAKEFGPGWYSPFAVVAAVPAPAAPTRSAESTKTAKGWTELRREPGGRLEVSPDDRPAPNPEAKRLGEDLRRRFRGVHNVAAVLSPVVAGDSVIVTVIPGSPPQAAATADLVRKLRQDVIPPVVKSYPGSRAYVGGESPAIIDMATIVKQRMPYVVAVVVGVALVLLVIAFRSVLVPLKAALMNLLSIGASYGVVTAVFQWGWGIRLLGLDQPMPIVSFVPLFMFALVFGLSMDYEVFLLSRVREEYLRTGDPHESVVTGIGSTARLITSAALIMICVFLSFLGQPDTMVKMMGIGLASAVAVDATVVRLMLVPALMSLLGHANWWFPGRRRPAPPRSEEAAPREFETVG</sequence>
<accession>A0A543CGR8</accession>
<feature type="domain" description="Membrane transport protein MMPL" evidence="8">
    <location>
        <begin position="524"/>
        <end position="736"/>
    </location>
</feature>
<feature type="transmembrane region" description="Helical" evidence="7">
    <location>
        <begin position="558"/>
        <end position="579"/>
    </location>
</feature>
<comment type="subcellular location">
    <subcellularLocation>
        <location evidence="1">Cell membrane</location>
        <topology evidence="1">Multi-pass membrane protein</topology>
    </subcellularLocation>
</comment>
<feature type="transmembrane region" description="Helical" evidence="7">
    <location>
        <begin position="230"/>
        <end position="250"/>
    </location>
</feature>
<dbReference type="Proteomes" id="UP000316096">
    <property type="component" value="Unassembled WGS sequence"/>
</dbReference>
<feature type="domain" description="Membrane transport protein MMPL" evidence="8">
    <location>
        <begin position="49"/>
        <end position="358"/>
    </location>
</feature>
<dbReference type="PANTHER" id="PTHR33406">
    <property type="entry name" value="MEMBRANE PROTEIN MJ1562-RELATED"/>
    <property type="match status" value="1"/>
</dbReference>
<dbReference type="Pfam" id="PF03176">
    <property type="entry name" value="MMPL"/>
    <property type="match status" value="2"/>
</dbReference>
<keyword evidence="2" id="KW-1003">Cell membrane</keyword>
<name>A0A543CGR8_9ACTN</name>
<protein>
    <submittedName>
        <fullName evidence="9">RND superfamily putative drug exporter</fullName>
    </submittedName>
</protein>
<dbReference type="RefSeq" id="WP_141955174.1">
    <property type="nucleotide sequence ID" value="NZ_VFOZ01000001.1"/>
</dbReference>
<feature type="transmembrane region" description="Helical" evidence="7">
    <location>
        <begin position="619"/>
        <end position="639"/>
    </location>
</feature>
<evidence type="ECO:0000256" key="4">
    <source>
        <dbReference type="ARBA" id="ARBA00022989"/>
    </source>
</evidence>
<comment type="caution">
    <text evidence="9">The sequence shown here is derived from an EMBL/GenBank/DDBJ whole genome shotgun (WGS) entry which is preliminary data.</text>
</comment>
<dbReference type="Gene3D" id="1.20.1640.10">
    <property type="entry name" value="Multidrug efflux transporter AcrB transmembrane domain"/>
    <property type="match status" value="2"/>
</dbReference>
<gene>
    <name evidence="9" type="ORF">FB559_1829</name>
</gene>
<feature type="transmembrane region" description="Helical" evidence="7">
    <location>
        <begin position="660"/>
        <end position="687"/>
    </location>
</feature>